<proteinExistence type="predicted"/>
<protein>
    <submittedName>
        <fullName evidence="2">Uncharacterized protein</fullName>
    </submittedName>
</protein>
<reference evidence="2" key="1">
    <citation type="submission" date="2022-11" db="UniProtKB">
        <authorList>
            <consortium name="WormBaseParasite"/>
        </authorList>
    </citation>
    <scope>IDENTIFICATION</scope>
</reference>
<accession>A0A915DTU8</accession>
<dbReference type="WBParaSite" id="jg23443">
    <property type="protein sequence ID" value="jg23443"/>
    <property type="gene ID" value="jg23443"/>
</dbReference>
<evidence type="ECO:0000313" key="1">
    <source>
        <dbReference type="Proteomes" id="UP000887574"/>
    </source>
</evidence>
<keyword evidence="1" id="KW-1185">Reference proteome</keyword>
<dbReference type="Proteomes" id="UP000887574">
    <property type="component" value="Unplaced"/>
</dbReference>
<organism evidence="1 2">
    <name type="scientific">Ditylenchus dipsaci</name>
    <dbReference type="NCBI Taxonomy" id="166011"/>
    <lineage>
        <taxon>Eukaryota</taxon>
        <taxon>Metazoa</taxon>
        <taxon>Ecdysozoa</taxon>
        <taxon>Nematoda</taxon>
        <taxon>Chromadorea</taxon>
        <taxon>Rhabditida</taxon>
        <taxon>Tylenchina</taxon>
        <taxon>Tylenchomorpha</taxon>
        <taxon>Sphaerularioidea</taxon>
        <taxon>Anguinidae</taxon>
        <taxon>Anguininae</taxon>
        <taxon>Ditylenchus</taxon>
    </lineage>
</organism>
<sequence length="159" mass="18510">MTPYQQILKMQKWAPPVPAKTAPVQAITAPPVPVQPIQLALIPPPAQLIQPVHPPSPFCFYQQVKTEYILPVAPFEYLVPPPIISNPHQYLVPRPAIQQQYRYRPLPQERRILRNHGFWPVKHAWEIQRARDIVEYLKSHPGKTTLPAYLLRLNIYNYM</sequence>
<evidence type="ECO:0000313" key="2">
    <source>
        <dbReference type="WBParaSite" id="jg23443"/>
    </source>
</evidence>
<dbReference type="AlphaFoldDB" id="A0A915DTU8"/>
<name>A0A915DTU8_9BILA</name>